<feature type="transmembrane region" description="Helical" evidence="5">
    <location>
        <begin position="47"/>
        <end position="66"/>
    </location>
</feature>
<keyword evidence="8" id="KW-1185">Reference proteome</keyword>
<sequence>MIWNGTLGTLEITFILLFGLFYLLYIAKAIKAAKALKSSYRRVFYKILLRSIYFGLFIVALMGPSFGQTKKEIKSIGKDIFICIDLSESMNAFDIQPTRLEKIKFELKEIVEAFNSDRIGLIMFSNEAFVQCPLTYDKSALSLFIETLSTNLVPNSGTDFGPPLEMALDKISDEENSITRQKSKIIILISDGEDFGEDTESTAKKVEEEGIKLFTLGIGTDYGSKIMTRNGFKKNKQGQEVVSKLNSTSLRQLAKTTNGTYFEINDKQNDVEKLINTIGDIEGELRDTVQMDVSANKYYYFLALAIVLLLFDVLVKTKTMTI</sequence>
<feature type="domain" description="VWFA" evidence="6">
    <location>
        <begin position="79"/>
        <end position="278"/>
    </location>
</feature>
<evidence type="ECO:0000256" key="5">
    <source>
        <dbReference type="SAM" id="Phobius"/>
    </source>
</evidence>
<organism evidence="7 8">
    <name type="scientific">Reichenbachiella agarivorans</name>
    <dbReference type="NCBI Taxonomy" id="2979464"/>
    <lineage>
        <taxon>Bacteria</taxon>
        <taxon>Pseudomonadati</taxon>
        <taxon>Bacteroidota</taxon>
        <taxon>Cytophagia</taxon>
        <taxon>Cytophagales</taxon>
        <taxon>Reichenbachiellaceae</taxon>
        <taxon>Reichenbachiella</taxon>
    </lineage>
</organism>
<feature type="transmembrane region" description="Helical" evidence="5">
    <location>
        <begin position="298"/>
        <end position="315"/>
    </location>
</feature>
<evidence type="ECO:0000313" key="7">
    <source>
        <dbReference type="EMBL" id="UXP32509.1"/>
    </source>
</evidence>
<keyword evidence="2 5" id="KW-0812">Transmembrane</keyword>
<dbReference type="InterPro" id="IPR002035">
    <property type="entry name" value="VWF_A"/>
</dbReference>
<dbReference type="InterPro" id="IPR050768">
    <property type="entry name" value="UPF0353/GerABKA_families"/>
</dbReference>
<gene>
    <name evidence="7" type="ORF">N6H18_00775</name>
</gene>
<evidence type="ECO:0000256" key="4">
    <source>
        <dbReference type="ARBA" id="ARBA00023136"/>
    </source>
</evidence>
<dbReference type="SUPFAM" id="SSF53300">
    <property type="entry name" value="vWA-like"/>
    <property type="match status" value="1"/>
</dbReference>
<evidence type="ECO:0000259" key="6">
    <source>
        <dbReference type="PROSITE" id="PS50234"/>
    </source>
</evidence>
<dbReference type="RefSeq" id="WP_262309944.1">
    <property type="nucleotide sequence ID" value="NZ_CP106679.1"/>
</dbReference>
<evidence type="ECO:0000256" key="3">
    <source>
        <dbReference type="ARBA" id="ARBA00022989"/>
    </source>
</evidence>
<dbReference type="Pfam" id="PF00092">
    <property type="entry name" value="VWA"/>
    <property type="match status" value="1"/>
</dbReference>
<dbReference type="EMBL" id="CP106679">
    <property type="protein sequence ID" value="UXP32509.1"/>
    <property type="molecule type" value="Genomic_DNA"/>
</dbReference>
<feature type="transmembrane region" description="Helical" evidence="5">
    <location>
        <begin position="6"/>
        <end position="26"/>
    </location>
</feature>
<dbReference type="SMART" id="SM00327">
    <property type="entry name" value="VWA"/>
    <property type="match status" value="1"/>
</dbReference>
<protein>
    <submittedName>
        <fullName evidence="7">VWA domain-containing protein</fullName>
    </submittedName>
</protein>
<keyword evidence="1" id="KW-1003">Cell membrane</keyword>
<proteinExistence type="predicted"/>
<reference evidence="7" key="1">
    <citation type="submission" date="2022-09" db="EMBL/GenBank/DDBJ databases">
        <title>Comparative genomics and taxonomic characterization of three novel marine species of genus Reichenbachiella exhibiting antioxidant and polysaccharide degradation activities.</title>
        <authorList>
            <person name="Muhammad N."/>
            <person name="Lee Y.-J."/>
            <person name="Ko J."/>
            <person name="Kim S.-G."/>
        </authorList>
    </citation>
    <scope>NUCLEOTIDE SEQUENCE</scope>
    <source>
        <strain evidence="7">BKB1-1</strain>
    </source>
</reference>
<keyword evidence="3 5" id="KW-1133">Transmembrane helix</keyword>
<dbReference type="Proteomes" id="UP001065174">
    <property type="component" value="Chromosome"/>
</dbReference>
<keyword evidence="4 5" id="KW-0472">Membrane</keyword>
<accession>A0ABY6CQ66</accession>
<dbReference type="Gene3D" id="3.40.50.410">
    <property type="entry name" value="von Willebrand factor, type A domain"/>
    <property type="match status" value="1"/>
</dbReference>
<name>A0ABY6CQ66_9BACT</name>
<evidence type="ECO:0000256" key="1">
    <source>
        <dbReference type="ARBA" id="ARBA00022475"/>
    </source>
</evidence>
<evidence type="ECO:0000313" key="8">
    <source>
        <dbReference type="Proteomes" id="UP001065174"/>
    </source>
</evidence>
<evidence type="ECO:0000256" key="2">
    <source>
        <dbReference type="ARBA" id="ARBA00022692"/>
    </source>
</evidence>
<dbReference type="InterPro" id="IPR036465">
    <property type="entry name" value="vWFA_dom_sf"/>
</dbReference>
<dbReference type="PROSITE" id="PS50234">
    <property type="entry name" value="VWFA"/>
    <property type="match status" value="1"/>
</dbReference>
<dbReference type="PANTHER" id="PTHR22550">
    <property type="entry name" value="SPORE GERMINATION PROTEIN"/>
    <property type="match status" value="1"/>
</dbReference>
<dbReference type="PANTHER" id="PTHR22550:SF5">
    <property type="entry name" value="LEUCINE ZIPPER PROTEIN 4"/>
    <property type="match status" value="1"/>
</dbReference>